<keyword evidence="3" id="KW-1185">Reference proteome</keyword>
<reference evidence="2 3" key="1">
    <citation type="submission" date="2021-01" db="EMBL/GenBank/DDBJ databases">
        <title>Whole genome shotgun sequence of Actinoplanes couchii NBRC 106145.</title>
        <authorList>
            <person name="Komaki H."/>
            <person name="Tamura T."/>
        </authorList>
    </citation>
    <scope>NUCLEOTIDE SEQUENCE [LARGE SCALE GENOMIC DNA]</scope>
    <source>
        <strain evidence="2 3">NBRC 106145</strain>
    </source>
</reference>
<evidence type="ECO:0000313" key="2">
    <source>
        <dbReference type="EMBL" id="GID59934.1"/>
    </source>
</evidence>
<protein>
    <recommendedName>
        <fullName evidence="4">Secreted protein</fullName>
    </recommendedName>
</protein>
<evidence type="ECO:0000256" key="1">
    <source>
        <dbReference type="SAM" id="MobiDB-lite"/>
    </source>
</evidence>
<organism evidence="2 3">
    <name type="scientific">Actinoplanes couchii</name>
    <dbReference type="NCBI Taxonomy" id="403638"/>
    <lineage>
        <taxon>Bacteria</taxon>
        <taxon>Bacillati</taxon>
        <taxon>Actinomycetota</taxon>
        <taxon>Actinomycetes</taxon>
        <taxon>Micromonosporales</taxon>
        <taxon>Micromonosporaceae</taxon>
        <taxon>Actinoplanes</taxon>
    </lineage>
</organism>
<sequence length="92" mass="9865">MQWYLLIIGIVLAVVATAVVLQRRRRRPLTTQEKAQAAMAAIRRKSPRPNRDALDRGHGVPDRHSGGIIENAIYGDTSTFDSGSGGGGGSSH</sequence>
<comment type="caution">
    <text evidence="2">The sequence shown here is derived from an EMBL/GenBank/DDBJ whole genome shotgun (WGS) entry which is preliminary data.</text>
</comment>
<evidence type="ECO:0008006" key="4">
    <source>
        <dbReference type="Google" id="ProtNLM"/>
    </source>
</evidence>
<proteinExistence type="predicted"/>
<feature type="compositionally biased region" description="Basic and acidic residues" evidence="1">
    <location>
        <begin position="49"/>
        <end position="65"/>
    </location>
</feature>
<dbReference type="RefSeq" id="WP_203806483.1">
    <property type="nucleotide sequence ID" value="NZ_BAAAQE010000046.1"/>
</dbReference>
<name>A0ABQ3XN41_9ACTN</name>
<evidence type="ECO:0000313" key="3">
    <source>
        <dbReference type="Proteomes" id="UP000612282"/>
    </source>
</evidence>
<feature type="region of interest" description="Disordered" evidence="1">
    <location>
        <begin position="40"/>
        <end position="68"/>
    </location>
</feature>
<accession>A0ABQ3XN41</accession>
<dbReference type="EMBL" id="BOMG01000103">
    <property type="protein sequence ID" value="GID59934.1"/>
    <property type="molecule type" value="Genomic_DNA"/>
</dbReference>
<gene>
    <name evidence="2" type="ORF">Aco03nite_083380</name>
</gene>
<dbReference type="Proteomes" id="UP000612282">
    <property type="component" value="Unassembled WGS sequence"/>
</dbReference>